<proteinExistence type="predicted"/>
<accession>A0A0D3KVR3</accession>
<dbReference type="KEGG" id="ehx:EMIHUDRAFT_69923"/>
<dbReference type="PaxDb" id="2903-EOD18021"/>
<dbReference type="PROSITE" id="PS00636">
    <property type="entry name" value="DNAJ_1"/>
    <property type="match status" value="1"/>
</dbReference>
<dbReference type="PRINTS" id="PR00625">
    <property type="entry name" value="JDOMAIN"/>
</dbReference>
<dbReference type="STRING" id="2903.R1E4R8"/>
<evidence type="ECO:0000259" key="6">
    <source>
        <dbReference type="PROSITE" id="PS50076"/>
    </source>
</evidence>
<dbReference type="SMART" id="SM00271">
    <property type="entry name" value="DnaJ"/>
    <property type="match status" value="1"/>
</dbReference>
<dbReference type="GO" id="GO:0005681">
    <property type="term" value="C:spliceosomal complex"/>
    <property type="evidence" value="ECO:0007669"/>
    <property type="project" value="TreeGrafter"/>
</dbReference>
<dbReference type="PANTHER" id="PTHR44313">
    <property type="entry name" value="DNAJ HOMOLOG SUBFAMILY C MEMBER 17"/>
    <property type="match status" value="1"/>
</dbReference>
<keyword evidence="4" id="KW-0143">Chaperone</keyword>
<name>A0A0D3KVR3_EMIH1</name>
<evidence type="ECO:0000256" key="3">
    <source>
        <dbReference type="ARBA" id="ARBA00022490"/>
    </source>
</evidence>
<dbReference type="CDD" id="cd06257">
    <property type="entry name" value="DnaJ"/>
    <property type="match status" value="1"/>
</dbReference>
<evidence type="ECO:0000256" key="4">
    <source>
        <dbReference type="ARBA" id="ARBA00023186"/>
    </source>
</evidence>
<dbReference type="PANTHER" id="PTHR44313:SF1">
    <property type="entry name" value="DNAJ HOMOLOG SUBFAMILY C MEMBER 17"/>
    <property type="match status" value="1"/>
</dbReference>
<keyword evidence="8" id="KW-1185">Reference proteome</keyword>
<dbReference type="RefSeq" id="XP_005792277.1">
    <property type="nucleotide sequence ID" value="XM_005792220.1"/>
</dbReference>
<evidence type="ECO:0000256" key="1">
    <source>
        <dbReference type="ARBA" id="ARBA00004123"/>
    </source>
</evidence>
<keyword evidence="3" id="KW-0963">Cytoplasm</keyword>
<dbReference type="KEGG" id="ehx:EMIHUDRAFT_61729"/>
<keyword evidence="5" id="KW-0539">Nucleus</keyword>
<dbReference type="PROSITE" id="PS50076">
    <property type="entry name" value="DNAJ_2"/>
    <property type="match status" value="1"/>
</dbReference>
<dbReference type="Pfam" id="PF00226">
    <property type="entry name" value="DnaJ"/>
    <property type="match status" value="1"/>
</dbReference>
<dbReference type="EnsemblProtists" id="EOD39848">
    <property type="protein sequence ID" value="EOD39848"/>
    <property type="gene ID" value="EMIHUDRAFT_69923"/>
</dbReference>
<dbReference type="Gene3D" id="1.10.287.110">
    <property type="entry name" value="DnaJ domain"/>
    <property type="match status" value="1"/>
</dbReference>
<evidence type="ECO:0000313" key="7">
    <source>
        <dbReference type="EnsemblProtists" id="EOD39848"/>
    </source>
</evidence>
<dbReference type="InterPro" id="IPR052094">
    <property type="entry name" value="Pre-mRNA-splicing_ERAD"/>
</dbReference>
<dbReference type="GeneID" id="19046022"/>
<dbReference type="eggNOG" id="KOG0712">
    <property type="taxonomic scope" value="Eukaryota"/>
</dbReference>
<dbReference type="GO" id="GO:0005737">
    <property type="term" value="C:cytoplasm"/>
    <property type="evidence" value="ECO:0007669"/>
    <property type="project" value="UniProtKB-SubCell"/>
</dbReference>
<dbReference type="HOGENOM" id="CLU_017633_18_2_1"/>
<dbReference type="InterPro" id="IPR001623">
    <property type="entry name" value="DnaJ_domain"/>
</dbReference>
<dbReference type="SUPFAM" id="SSF46565">
    <property type="entry name" value="Chaperone J-domain"/>
    <property type="match status" value="1"/>
</dbReference>
<organism evidence="7 8">
    <name type="scientific">Emiliania huxleyi (strain CCMP1516)</name>
    <dbReference type="NCBI Taxonomy" id="280463"/>
    <lineage>
        <taxon>Eukaryota</taxon>
        <taxon>Haptista</taxon>
        <taxon>Haptophyta</taxon>
        <taxon>Prymnesiophyceae</taxon>
        <taxon>Isochrysidales</taxon>
        <taxon>Noelaerhabdaceae</taxon>
        <taxon>Emiliania</taxon>
    </lineage>
</organism>
<dbReference type="RefSeq" id="XP_005770450.1">
    <property type="nucleotide sequence ID" value="XM_005770393.1"/>
</dbReference>
<feature type="domain" description="J" evidence="6">
    <location>
        <begin position="15"/>
        <end position="79"/>
    </location>
</feature>
<protein>
    <recommendedName>
        <fullName evidence="6">J domain-containing protein</fullName>
    </recommendedName>
</protein>
<reference evidence="7" key="2">
    <citation type="submission" date="2024-10" db="UniProtKB">
        <authorList>
            <consortium name="EnsemblProtists"/>
        </authorList>
    </citation>
    <scope>IDENTIFICATION</scope>
</reference>
<evidence type="ECO:0000256" key="2">
    <source>
        <dbReference type="ARBA" id="ARBA00004496"/>
    </source>
</evidence>
<dbReference type="InterPro" id="IPR018253">
    <property type="entry name" value="DnaJ_domain_CS"/>
</dbReference>
<comment type="subcellular location">
    <subcellularLocation>
        <location evidence="2">Cytoplasm</location>
    </subcellularLocation>
    <subcellularLocation>
        <location evidence="1">Nucleus</location>
    </subcellularLocation>
</comment>
<evidence type="ECO:0000256" key="5">
    <source>
        <dbReference type="ARBA" id="ARBA00023242"/>
    </source>
</evidence>
<sequence>MGDEAHAADDETENTLYAVLLCNPAATHEELRRAYKEQALHWHPDKNDDPEAEERFKLISTAWSILSDDAKRAAYDASLARGAAAEQD</sequence>
<dbReference type="EnsemblProtists" id="EOD18021">
    <property type="protein sequence ID" value="EOD18021"/>
    <property type="gene ID" value="EMIHUDRAFT_61729"/>
</dbReference>
<dbReference type="GeneID" id="17285119"/>
<reference evidence="8" key="1">
    <citation type="journal article" date="2013" name="Nature">
        <title>Pan genome of the phytoplankton Emiliania underpins its global distribution.</title>
        <authorList>
            <person name="Read B.A."/>
            <person name="Kegel J."/>
            <person name="Klute M.J."/>
            <person name="Kuo A."/>
            <person name="Lefebvre S.C."/>
            <person name="Maumus F."/>
            <person name="Mayer C."/>
            <person name="Miller J."/>
            <person name="Monier A."/>
            <person name="Salamov A."/>
            <person name="Young J."/>
            <person name="Aguilar M."/>
            <person name="Claverie J.M."/>
            <person name="Frickenhaus S."/>
            <person name="Gonzalez K."/>
            <person name="Herman E.K."/>
            <person name="Lin Y.C."/>
            <person name="Napier J."/>
            <person name="Ogata H."/>
            <person name="Sarno A.F."/>
            <person name="Shmutz J."/>
            <person name="Schroeder D."/>
            <person name="de Vargas C."/>
            <person name="Verret F."/>
            <person name="von Dassow P."/>
            <person name="Valentin K."/>
            <person name="Van de Peer Y."/>
            <person name="Wheeler G."/>
            <person name="Dacks J.B."/>
            <person name="Delwiche C.F."/>
            <person name="Dyhrman S.T."/>
            <person name="Glockner G."/>
            <person name="John U."/>
            <person name="Richards T."/>
            <person name="Worden A.Z."/>
            <person name="Zhang X."/>
            <person name="Grigoriev I.V."/>
            <person name="Allen A.E."/>
            <person name="Bidle K."/>
            <person name="Borodovsky M."/>
            <person name="Bowler C."/>
            <person name="Brownlee C."/>
            <person name="Cock J.M."/>
            <person name="Elias M."/>
            <person name="Gladyshev V.N."/>
            <person name="Groth M."/>
            <person name="Guda C."/>
            <person name="Hadaegh A."/>
            <person name="Iglesias-Rodriguez M.D."/>
            <person name="Jenkins J."/>
            <person name="Jones B.M."/>
            <person name="Lawson T."/>
            <person name="Leese F."/>
            <person name="Lindquist E."/>
            <person name="Lobanov A."/>
            <person name="Lomsadze A."/>
            <person name="Malik S.B."/>
            <person name="Marsh M.E."/>
            <person name="Mackinder L."/>
            <person name="Mock T."/>
            <person name="Mueller-Roeber B."/>
            <person name="Pagarete A."/>
            <person name="Parker M."/>
            <person name="Probert I."/>
            <person name="Quesneville H."/>
            <person name="Raines C."/>
            <person name="Rensing S.A."/>
            <person name="Riano-Pachon D.M."/>
            <person name="Richier S."/>
            <person name="Rokitta S."/>
            <person name="Shiraiwa Y."/>
            <person name="Soanes D.M."/>
            <person name="van der Giezen M."/>
            <person name="Wahlund T.M."/>
            <person name="Williams B."/>
            <person name="Wilson W."/>
            <person name="Wolfe G."/>
            <person name="Wurch L.L."/>
        </authorList>
    </citation>
    <scope>NUCLEOTIDE SEQUENCE</scope>
</reference>
<dbReference type="Proteomes" id="UP000013827">
    <property type="component" value="Unassembled WGS sequence"/>
</dbReference>
<dbReference type="GO" id="GO:0000390">
    <property type="term" value="P:spliceosomal complex disassembly"/>
    <property type="evidence" value="ECO:0007669"/>
    <property type="project" value="TreeGrafter"/>
</dbReference>
<evidence type="ECO:0000313" key="8">
    <source>
        <dbReference type="Proteomes" id="UP000013827"/>
    </source>
</evidence>
<dbReference type="AlphaFoldDB" id="A0A0D3KVR3"/>
<dbReference type="InterPro" id="IPR036869">
    <property type="entry name" value="J_dom_sf"/>
</dbReference>